<keyword evidence="1" id="KW-0472">Membrane</keyword>
<reference evidence="3" key="1">
    <citation type="journal article" date="2019" name="Int. J. Syst. Evol. Microbiol.">
        <title>The Global Catalogue of Microorganisms (GCM) 10K type strain sequencing project: providing services to taxonomists for standard genome sequencing and annotation.</title>
        <authorList>
            <consortium name="The Broad Institute Genomics Platform"/>
            <consortium name="The Broad Institute Genome Sequencing Center for Infectious Disease"/>
            <person name="Wu L."/>
            <person name="Ma J."/>
        </authorList>
    </citation>
    <scope>NUCLEOTIDE SEQUENCE [LARGE SCALE GENOMIC DNA]</scope>
    <source>
        <strain evidence="3">CCUG 59685</strain>
    </source>
</reference>
<dbReference type="Proteomes" id="UP001597106">
    <property type="component" value="Unassembled WGS sequence"/>
</dbReference>
<dbReference type="RefSeq" id="WP_379074096.1">
    <property type="nucleotide sequence ID" value="NZ_JBHTJW010000002.1"/>
</dbReference>
<evidence type="ECO:0000313" key="2">
    <source>
        <dbReference type="EMBL" id="MFD0928926.1"/>
    </source>
</evidence>
<evidence type="ECO:0000256" key="1">
    <source>
        <dbReference type="SAM" id="Phobius"/>
    </source>
</evidence>
<keyword evidence="1" id="KW-0812">Transmembrane</keyword>
<sequence length="206" mass="23534">MMVLQVWAPLKQTFLFWLGVMSLLVVCTLLQYQRREEAEQVLSQLEAQWQQRQQQAAYQQHFAAEIATYLALREQWQNIGVMSPLNVPAWEKSLAEMQQASGLSHLRYEFLPTTPCDLALCLPQASSGQQADIKVMLSRLQLAWSVKHEADMLAWLQALAKQYAGAIKVHHCVWTVTPSFVQIDAQCELHLFNFPDVFPNPSPVQP</sequence>
<proteinExistence type="predicted"/>
<protein>
    <submittedName>
        <fullName evidence="2">Uncharacterized protein</fullName>
    </submittedName>
</protein>
<organism evidence="2 3">
    <name type="scientific">Methylophilus glucosoxydans</name>
    <dbReference type="NCBI Taxonomy" id="752553"/>
    <lineage>
        <taxon>Bacteria</taxon>
        <taxon>Pseudomonadati</taxon>
        <taxon>Pseudomonadota</taxon>
        <taxon>Betaproteobacteria</taxon>
        <taxon>Nitrosomonadales</taxon>
        <taxon>Methylophilaceae</taxon>
        <taxon>Methylophilus</taxon>
    </lineage>
</organism>
<gene>
    <name evidence="2" type="ORF">ACFQ1T_03955</name>
</gene>
<name>A0ABW3GE66_9PROT</name>
<accession>A0ABW3GE66</accession>
<feature type="transmembrane region" description="Helical" evidence="1">
    <location>
        <begin position="14"/>
        <end position="32"/>
    </location>
</feature>
<comment type="caution">
    <text evidence="2">The sequence shown here is derived from an EMBL/GenBank/DDBJ whole genome shotgun (WGS) entry which is preliminary data.</text>
</comment>
<dbReference type="EMBL" id="JBHTJW010000002">
    <property type="protein sequence ID" value="MFD0928926.1"/>
    <property type="molecule type" value="Genomic_DNA"/>
</dbReference>
<keyword evidence="3" id="KW-1185">Reference proteome</keyword>
<keyword evidence="1" id="KW-1133">Transmembrane helix</keyword>
<evidence type="ECO:0000313" key="3">
    <source>
        <dbReference type="Proteomes" id="UP001597106"/>
    </source>
</evidence>